<proteinExistence type="predicted"/>
<dbReference type="EMBL" id="QJSW01000002">
    <property type="protein sequence ID" value="PYE51449.1"/>
    <property type="molecule type" value="Genomic_DNA"/>
</dbReference>
<sequence length="49" mass="6271">MISKLINYLFWSKSFEKVRDSHRKMCYELGKYDQEREFCYTYIDERYEK</sequence>
<name>A0A2V4WSV5_PAEBA</name>
<gene>
    <name evidence="1" type="ORF">DFQ00_102243</name>
</gene>
<dbReference type="AlphaFoldDB" id="A0A2V4WSV5"/>
<protein>
    <submittedName>
        <fullName evidence="1">Uncharacterized protein</fullName>
    </submittedName>
</protein>
<accession>A0A2V4WSV5</accession>
<organism evidence="1 2">
    <name type="scientific">Paenibacillus barcinonensis</name>
    <dbReference type="NCBI Taxonomy" id="198119"/>
    <lineage>
        <taxon>Bacteria</taxon>
        <taxon>Bacillati</taxon>
        <taxon>Bacillota</taxon>
        <taxon>Bacilli</taxon>
        <taxon>Bacillales</taxon>
        <taxon>Paenibacillaceae</taxon>
        <taxon>Paenibacillus</taxon>
    </lineage>
</organism>
<evidence type="ECO:0000313" key="2">
    <source>
        <dbReference type="Proteomes" id="UP000247790"/>
    </source>
</evidence>
<dbReference type="Proteomes" id="UP000247790">
    <property type="component" value="Unassembled WGS sequence"/>
</dbReference>
<evidence type="ECO:0000313" key="1">
    <source>
        <dbReference type="EMBL" id="PYE51449.1"/>
    </source>
</evidence>
<reference evidence="1 2" key="1">
    <citation type="submission" date="2018-06" db="EMBL/GenBank/DDBJ databases">
        <title>Genomic Encyclopedia of Type Strains, Phase III (KMG-III): the genomes of soil and plant-associated and newly described type strains.</title>
        <authorList>
            <person name="Whitman W."/>
        </authorList>
    </citation>
    <scope>NUCLEOTIDE SEQUENCE [LARGE SCALE GENOMIC DNA]</scope>
    <source>
        <strain evidence="1 2">CECT 7022</strain>
    </source>
</reference>
<comment type="caution">
    <text evidence="1">The sequence shown here is derived from an EMBL/GenBank/DDBJ whole genome shotgun (WGS) entry which is preliminary data.</text>
</comment>